<dbReference type="GO" id="GO:0016853">
    <property type="term" value="F:isomerase activity"/>
    <property type="evidence" value="ECO:0007669"/>
    <property type="project" value="InterPro"/>
</dbReference>
<dbReference type="Gene3D" id="2.70.98.10">
    <property type="match status" value="1"/>
</dbReference>
<evidence type="ECO:0000313" key="1">
    <source>
        <dbReference type="EMBL" id="WEG74178.1"/>
    </source>
</evidence>
<dbReference type="PANTHER" id="PTHR11122">
    <property type="entry name" value="APOSPORY-ASSOCIATED PROTEIN C-RELATED"/>
    <property type="match status" value="1"/>
</dbReference>
<name>A0AAF0CW98_9ENTE</name>
<sequence length="291" mass="33004">MNWTIENEKLTASFKQKGGELTSLKSKETGIEYLWQGDPKFWARQAPVLFPFVGRLKNDSYVYNNNSYDVGQHGFARDLDFEVYEQTAEALSLVLRSSDTTKKMYPFDFELILSYHLEGSSLVCGYEVRNLSTEIMYFSIGGHPAFNLPLDETSQFTDYYFRFAPKKSRIQLPLVGPYVDLENKTLGQTNTDIAISHDLFKNDALIFETPGSQSISICSDKSVHSITLSYTDMPYVGLWSPNVEDAPFVCIEPWCGIADTVSTKGTLEDKLGINRLDKNETFLSDYTITLK</sequence>
<proteinExistence type="predicted"/>
<gene>
    <name evidence="1" type="ORF">OL234_04585</name>
</gene>
<dbReference type="SUPFAM" id="SSF74650">
    <property type="entry name" value="Galactose mutarotase-like"/>
    <property type="match status" value="1"/>
</dbReference>
<reference evidence="1" key="1">
    <citation type="submission" date="2022-10" db="EMBL/GenBank/DDBJ databases">
        <title>Vagococcus sp. isolated from poultry meat.</title>
        <authorList>
            <person name="Johansson P."/>
            <person name="Bjorkroth J."/>
        </authorList>
    </citation>
    <scope>NUCLEOTIDE SEQUENCE</scope>
    <source>
        <strain evidence="1">STAA11</strain>
    </source>
</reference>
<dbReference type="RefSeq" id="WP_275469977.1">
    <property type="nucleotide sequence ID" value="NZ_CP110232.1"/>
</dbReference>
<dbReference type="GO" id="GO:0005975">
    <property type="term" value="P:carbohydrate metabolic process"/>
    <property type="evidence" value="ECO:0007669"/>
    <property type="project" value="InterPro"/>
</dbReference>
<dbReference type="KEGG" id="vie:OL234_04585"/>
<dbReference type="InterPro" id="IPR037481">
    <property type="entry name" value="LacX"/>
</dbReference>
<dbReference type="EMBL" id="CP110232">
    <property type="protein sequence ID" value="WEG74178.1"/>
    <property type="molecule type" value="Genomic_DNA"/>
</dbReference>
<evidence type="ECO:0000313" key="2">
    <source>
        <dbReference type="Proteomes" id="UP001179647"/>
    </source>
</evidence>
<dbReference type="CDD" id="cd09024">
    <property type="entry name" value="Aldose_epim_lacX"/>
    <property type="match status" value="1"/>
</dbReference>
<organism evidence="1 2">
    <name type="scientific">Vagococcus intermedius</name>
    <dbReference type="NCBI Taxonomy" id="2991418"/>
    <lineage>
        <taxon>Bacteria</taxon>
        <taxon>Bacillati</taxon>
        <taxon>Bacillota</taxon>
        <taxon>Bacilli</taxon>
        <taxon>Lactobacillales</taxon>
        <taxon>Enterococcaceae</taxon>
        <taxon>Vagococcus</taxon>
    </lineage>
</organism>
<dbReference type="InterPro" id="IPR011013">
    <property type="entry name" value="Gal_mutarotase_sf_dom"/>
</dbReference>
<dbReference type="Pfam" id="PF01263">
    <property type="entry name" value="Aldose_epim"/>
    <property type="match status" value="1"/>
</dbReference>
<protein>
    <submittedName>
        <fullName evidence="1">Aldose 1-epimerase family protein</fullName>
    </submittedName>
</protein>
<dbReference type="PANTHER" id="PTHR11122:SF13">
    <property type="entry name" value="GLUCOSE-6-PHOSPHATE 1-EPIMERASE"/>
    <property type="match status" value="1"/>
</dbReference>
<dbReference type="AlphaFoldDB" id="A0AAF0CW98"/>
<dbReference type="Proteomes" id="UP001179647">
    <property type="component" value="Chromosome"/>
</dbReference>
<dbReference type="GO" id="GO:0030246">
    <property type="term" value="F:carbohydrate binding"/>
    <property type="evidence" value="ECO:0007669"/>
    <property type="project" value="InterPro"/>
</dbReference>
<keyword evidence="2" id="KW-1185">Reference proteome</keyword>
<dbReference type="InterPro" id="IPR014718">
    <property type="entry name" value="GH-type_carb-bd"/>
</dbReference>
<dbReference type="InterPro" id="IPR008183">
    <property type="entry name" value="Aldose_1/G6P_1-epimerase"/>
</dbReference>
<accession>A0AAF0CW98</accession>